<evidence type="ECO:0000256" key="1">
    <source>
        <dbReference type="SAM" id="MobiDB-lite"/>
    </source>
</evidence>
<evidence type="ECO:0000313" key="2">
    <source>
        <dbReference type="EMBL" id="GJE84215.1"/>
    </source>
</evidence>
<keyword evidence="3" id="KW-1185">Reference proteome</keyword>
<reference evidence="2 3" key="1">
    <citation type="submission" date="2021-08" db="EMBL/GenBank/DDBJ databases">
        <title>Draft Genome Sequence of Phanerochaete sordida strain YK-624.</title>
        <authorList>
            <person name="Mori T."/>
            <person name="Dohra H."/>
            <person name="Suzuki T."/>
            <person name="Kawagishi H."/>
            <person name="Hirai H."/>
        </authorList>
    </citation>
    <scope>NUCLEOTIDE SEQUENCE [LARGE SCALE GENOMIC DNA]</scope>
    <source>
        <strain evidence="2 3">YK-624</strain>
    </source>
</reference>
<evidence type="ECO:0000313" key="3">
    <source>
        <dbReference type="Proteomes" id="UP000703269"/>
    </source>
</evidence>
<dbReference type="Proteomes" id="UP000703269">
    <property type="component" value="Unassembled WGS sequence"/>
</dbReference>
<feature type="compositionally biased region" description="Polar residues" evidence="1">
    <location>
        <begin position="169"/>
        <end position="180"/>
    </location>
</feature>
<proteinExistence type="predicted"/>
<dbReference type="OrthoDB" id="3230513at2759"/>
<feature type="region of interest" description="Disordered" evidence="1">
    <location>
        <begin position="1"/>
        <end position="44"/>
    </location>
</feature>
<dbReference type="AlphaFoldDB" id="A0A9P3FXL1"/>
<feature type="compositionally biased region" description="Low complexity" evidence="1">
    <location>
        <begin position="94"/>
        <end position="104"/>
    </location>
</feature>
<organism evidence="2 3">
    <name type="scientific">Phanerochaete sordida</name>
    <dbReference type="NCBI Taxonomy" id="48140"/>
    <lineage>
        <taxon>Eukaryota</taxon>
        <taxon>Fungi</taxon>
        <taxon>Dikarya</taxon>
        <taxon>Basidiomycota</taxon>
        <taxon>Agaricomycotina</taxon>
        <taxon>Agaricomycetes</taxon>
        <taxon>Polyporales</taxon>
        <taxon>Phanerochaetaceae</taxon>
        <taxon>Phanerochaete</taxon>
    </lineage>
</organism>
<feature type="compositionally biased region" description="Basic and acidic residues" evidence="1">
    <location>
        <begin position="151"/>
        <end position="160"/>
    </location>
</feature>
<feature type="region of interest" description="Disordered" evidence="1">
    <location>
        <begin position="143"/>
        <end position="193"/>
    </location>
</feature>
<gene>
    <name evidence="2" type="ORF">PsYK624_002910</name>
</gene>
<sequence>MFNNDSTSSLTSLSDERPERKRHQGWRKPVPQYVPDPPKKPSLLANTSALRRMALLTSGDEQPPLPANWRENIEKALGYETLDVERPGSPTPESVSSLEQASSSNHGVTKTRANLASSKLRVEKALPKVPCLEANLQSDCGSTLAGSTRSMKLETSERPSVRSAHSRTRSLPSAQIKEQSTPPPLPAFHITRRGEDPTGLYGAYNAPYCIVYPRGLGTNSIDTTRRHVAVFPVFSGSTTDLSVNATVVDSREDVRSTCNLRNSSSIPSILKPGASPVLRADEKCKSIDTLVGQRPSGLCQRVKHAFRGCLCLAATTHKY</sequence>
<name>A0A9P3FXL1_9APHY</name>
<feature type="region of interest" description="Disordered" evidence="1">
    <location>
        <begin position="82"/>
        <end position="113"/>
    </location>
</feature>
<protein>
    <submittedName>
        <fullName evidence="2">Uncharacterized protein</fullName>
    </submittedName>
</protein>
<comment type="caution">
    <text evidence="2">The sequence shown here is derived from an EMBL/GenBank/DDBJ whole genome shotgun (WGS) entry which is preliminary data.</text>
</comment>
<dbReference type="EMBL" id="BPQB01000001">
    <property type="protein sequence ID" value="GJE84215.1"/>
    <property type="molecule type" value="Genomic_DNA"/>
</dbReference>
<accession>A0A9P3FXL1</accession>
<feature type="compositionally biased region" description="Low complexity" evidence="1">
    <location>
        <begin position="1"/>
        <end position="13"/>
    </location>
</feature>